<feature type="domain" description="Solute-binding protein family 3/N-terminal" evidence="4">
    <location>
        <begin position="37"/>
        <end position="246"/>
    </location>
</feature>
<evidence type="ECO:0000256" key="1">
    <source>
        <dbReference type="ARBA" id="ARBA00010333"/>
    </source>
</evidence>
<dbReference type="Proteomes" id="UP000243924">
    <property type="component" value="Chromosome I"/>
</dbReference>
<keyword evidence="2 3" id="KW-0732">Signal</keyword>
<dbReference type="InterPro" id="IPR001638">
    <property type="entry name" value="Solute-binding_3/MltF_N"/>
</dbReference>
<dbReference type="PANTHER" id="PTHR35936">
    <property type="entry name" value="MEMBRANE-BOUND LYTIC MUREIN TRANSGLYCOSYLASE F"/>
    <property type="match status" value="1"/>
</dbReference>
<sequence>MRLAILSLSLLPATSLCAAPPEAPIRWGFSPADPAPYVITQSDNSLAPSSLTYLIGNLVADQHGKQVDFIPTPNNRIDESLQQGRIELLCNTQPDWHANPNDYLWTQPLYSDADIIVSREHPAPDSLSDLHGKVLGTTLGYHYADALNRAFQDQQVNRHDVRDISVRMAMVQRGRLDASIELRRAARFYIRQENVSELHLSDWSLESFDLRCAIAGNDQARRNKLRNSINELLAEGVIQRLVRRYD</sequence>
<evidence type="ECO:0000313" key="5">
    <source>
        <dbReference type="EMBL" id="SDU16753.1"/>
    </source>
</evidence>
<evidence type="ECO:0000256" key="2">
    <source>
        <dbReference type="ARBA" id="ARBA00022729"/>
    </source>
</evidence>
<dbReference type="AlphaFoldDB" id="A0A1H2GAS8"/>
<reference evidence="6" key="1">
    <citation type="submission" date="2016-10" db="EMBL/GenBank/DDBJ databases">
        <authorList>
            <person name="Varghese N."/>
            <person name="Submissions S."/>
        </authorList>
    </citation>
    <scope>NUCLEOTIDE SEQUENCE [LARGE SCALE GENOMIC DNA]</scope>
    <source>
        <strain evidence="6">CECT 8338</strain>
    </source>
</reference>
<gene>
    <name evidence="5" type="ORF">SAMN05216210_2172</name>
</gene>
<dbReference type="STRING" id="1434072.SAMN05216210_2172"/>
<dbReference type="RefSeq" id="WP_157719185.1">
    <property type="nucleotide sequence ID" value="NZ_LT629787.1"/>
</dbReference>
<protein>
    <submittedName>
        <fullName evidence="5">Amino acid ABC transporter substrate-binding protein, PAAT family</fullName>
    </submittedName>
</protein>
<keyword evidence="6" id="KW-1185">Reference proteome</keyword>
<dbReference type="EMBL" id="LT629787">
    <property type="protein sequence ID" value="SDU16753.1"/>
    <property type="molecule type" value="Genomic_DNA"/>
</dbReference>
<comment type="similarity">
    <text evidence="1">Belongs to the bacterial solute-binding protein 3 family.</text>
</comment>
<evidence type="ECO:0000313" key="6">
    <source>
        <dbReference type="Proteomes" id="UP000243924"/>
    </source>
</evidence>
<accession>A0A1H2GAS8</accession>
<dbReference type="Gene3D" id="3.40.190.10">
    <property type="entry name" value="Periplasmic binding protein-like II"/>
    <property type="match status" value="2"/>
</dbReference>
<feature type="chain" id="PRO_5009274696" evidence="3">
    <location>
        <begin position="19"/>
        <end position="246"/>
    </location>
</feature>
<dbReference type="PANTHER" id="PTHR35936:SF6">
    <property type="entry name" value="AMINO ACID ABC TRANSPORTER SUBSTRATE-BINDING PAAT FAMILY PROTEIN"/>
    <property type="match status" value="1"/>
</dbReference>
<evidence type="ECO:0000259" key="4">
    <source>
        <dbReference type="SMART" id="SM00062"/>
    </source>
</evidence>
<dbReference type="SUPFAM" id="SSF53850">
    <property type="entry name" value="Periplasmic binding protein-like II"/>
    <property type="match status" value="1"/>
</dbReference>
<dbReference type="Pfam" id="PF00497">
    <property type="entry name" value="SBP_bac_3"/>
    <property type="match status" value="1"/>
</dbReference>
<feature type="signal peptide" evidence="3">
    <location>
        <begin position="1"/>
        <end position="18"/>
    </location>
</feature>
<evidence type="ECO:0000256" key="3">
    <source>
        <dbReference type="SAM" id="SignalP"/>
    </source>
</evidence>
<proteinExistence type="inferred from homology"/>
<dbReference type="SMART" id="SM00062">
    <property type="entry name" value="PBPb"/>
    <property type="match status" value="1"/>
</dbReference>
<organism evidence="5 6">
    <name type="scientific">Halopseudomonas salegens</name>
    <dbReference type="NCBI Taxonomy" id="1434072"/>
    <lineage>
        <taxon>Bacteria</taxon>
        <taxon>Pseudomonadati</taxon>
        <taxon>Pseudomonadota</taxon>
        <taxon>Gammaproteobacteria</taxon>
        <taxon>Pseudomonadales</taxon>
        <taxon>Pseudomonadaceae</taxon>
        <taxon>Halopseudomonas</taxon>
    </lineage>
</organism>
<name>A0A1H2GAS8_9GAMM</name>
<dbReference type="OrthoDB" id="8771774at2"/>